<dbReference type="GO" id="GO:0046872">
    <property type="term" value="F:metal ion binding"/>
    <property type="evidence" value="ECO:0007669"/>
    <property type="project" value="UniProtKB-KW"/>
</dbReference>
<dbReference type="AlphaFoldDB" id="A0A4E0PXT3"/>
<accession>A0A4E0PXT3</accession>
<evidence type="ECO:0000256" key="4">
    <source>
        <dbReference type="ARBA" id="ARBA00022723"/>
    </source>
</evidence>
<keyword evidence="2" id="KW-0004">4Fe-4S</keyword>
<keyword evidence="4" id="KW-0479">Metal-binding</keyword>
<evidence type="ECO:0000256" key="2">
    <source>
        <dbReference type="ARBA" id="ARBA00022485"/>
    </source>
</evidence>
<keyword evidence="9" id="KW-1185">Reference proteome</keyword>
<dbReference type="PANTHER" id="PTHR30352:SF22">
    <property type="entry name" value="PYRUVATE FORMATE-LYASE ACTIVATING ENZYME HOMOLOG"/>
    <property type="match status" value="1"/>
</dbReference>
<evidence type="ECO:0000256" key="5">
    <source>
        <dbReference type="ARBA" id="ARBA00023004"/>
    </source>
</evidence>
<dbReference type="Pfam" id="PF04055">
    <property type="entry name" value="Radical_SAM"/>
    <property type="match status" value="1"/>
</dbReference>
<protein>
    <submittedName>
        <fullName evidence="8">Anaerobic ribonucleoside-triphosphate reductase activating protein</fullName>
    </submittedName>
</protein>
<dbReference type="InterPro" id="IPR058240">
    <property type="entry name" value="rSAM_sf"/>
</dbReference>
<dbReference type="GO" id="GO:0003824">
    <property type="term" value="F:catalytic activity"/>
    <property type="evidence" value="ECO:0007669"/>
    <property type="project" value="InterPro"/>
</dbReference>
<dbReference type="Proteomes" id="UP000297295">
    <property type="component" value="Unassembled WGS sequence"/>
</dbReference>
<evidence type="ECO:0000313" key="8">
    <source>
        <dbReference type="EMBL" id="TGC10944.1"/>
    </source>
</evidence>
<keyword evidence="6" id="KW-0411">Iron-sulfur</keyword>
<evidence type="ECO:0000259" key="7">
    <source>
        <dbReference type="Pfam" id="PF04055"/>
    </source>
</evidence>
<dbReference type="SFLD" id="SFLDG01094">
    <property type="entry name" value="Uncharacterised_Radical_SAM_Su"/>
    <property type="match status" value="1"/>
</dbReference>
<dbReference type="InterPro" id="IPR034457">
    <property type="entry name" value="Organic_radical-activating"/>
</dbReference>
<dbReference type="SFLD" id="SFLDS00029">
    <property type="entry name" value="Radical_SAM"/>
    <property type="match status" value="1"/>
</dbReference>
<dbReference type="CDD" id="cd01335">
    <property type="entry name" value="Radical_SAM"/>
    <property type="match status" value="1"/>
</dbReference>
<dbReference type="Gene3D" id="3.20.20.70">
    <property type="entry name" value="Aldolase class I"/>
    <property type="match status" value="1"/>
</dbReference>
<keyword evidence="5" id="KW-0408">Iron</keyword>
<sequence>MNVNYGSCVPISTIDWHGHVSVVLFLRGCPFRCPYCQNHELLFESNMTGTSVPEAAIKKSLPFVSSMVLSGGEPLMQKKASLDLARYAKQKGLLVGVHTCGFYPKVVAEMVREKIADKFFIDVKAPLDDSGLYSRAIGCCSSQDAVDCARADPEQVVKNVSESVLMVLNSDVELELRTTVIRDFIGDASDISKIAASILEITGNRNVPYVLQQGIPENAMLESMRDILPYSRDEMLELAAAAHEFLDNVWIRTKERGNEKLNFESF</sequence>
<dbReference type="OrthoDB" id="371936at2157"/>
<evidence type="ECO:0000256" key="3">
    <source>
        <dbReference type="ARBA" id="ARBA00022691"/>
    </source>
</evidence>
<feature type="domain" description="Radical SAM core" evidence="7">
    <location>
        <begin position="24"/>
        <end position="150"/>
    </location>
</feature>
<evidence type="ECO:0000313" key="9">
    <source>
        <dbReference type="Proteomes" id="UP000297295"/>
    </source>
</evidence>
<dbReference type="GO" id="GO:0051539">
    <property type="term" value="F:4 iron, 4 sulfur cluster binding"/>
    <property type="evidence" value="ECO:0007669"/>
    <property type="project" value="UniProtKB-KW"/>
</dbReference>
<gene>
    <name evidence="8" type="ORF">CUN85_01960</name>
</gene>
<evidence type="ECO:0000256" key="6">
    <source>
        <dbReference type="ARBA" id="ARBA00023014"/>
    </source>
</evidence>
<reference evidence="8 9" key="1">
    <citation type="submission" date="2017-11" db="EMBL/GenBank/DDBJ databases">
        <title>Isolation and Characterization of Methanogenic Archaea from Saline Meromictic Lake at Siberia.</title>
        <authorList>
            <person name="Shen Y."/>
            <person name="Huang H.-H."/>
            <person name="Lai M.-C."/>
            <person name="Chen S.-C."/>
        </authorList>
    </citation>
    <scope>NUCLEOTIDE SEQUENCE [LARGE SCALE GENOMIC DNA]</scope>
    <source>
        <strain evidence="8 9">SY-01</strain>
    </source>
</reference>
<dbReference type="PANTHER" id="PTHR30352">
    <property type="entry name" value="PYRUVATE FORMATE-LYASE-ACTIVATING ENZYME"/>
    <property type="match status" value="1"/>
</dbReference>
<dbReference type="NCBIfam" id="TIGR02495">
    <property type="entry name" value="NrdG2"/>
    <property type="match status" value="1"/>
</dbReference>
<comment type="caution">
    <text evidence="8">The sequence shown here is derived from an EMBL/GenBank/DDBJ whole genome shotgun (WGS) entry which is preliminary data.</text>
</comment>
<dbReference type="InterPro" id="IPR007197">
    <property type="entry name" value="rSAM"/>
</dbReference>
<dbReference type="RefSeq" id="WP_135388472.1">
    <property type="nucleotide sequence ID" value="NZ_PGGK01000002.1"/>
</dbReference>
<evidence type="ECO:0000256" key="1">
    <source>
        <dbReference type="ARBA" id="ARBA00001966"/>
    </source>
</evidence>
<proteinExistence type="predicted"/>
<dbReference type="InterPro" id="IPR013785">
    <property type="entry name" value="Aldolase_TIM"/>
</dbReference>
<dbReference type="SUPFAM" id="SSF102114">
    <property type="entry name" value="Radical SAM enzymes"/>
    <property type="match status" value="1"/>
</dbReference>
<keyword evidence="3" id="KW-0949">S-adenosyl-L-methionine</keyword>
<name>A0A4E0PXT3_9EURY</name>
<dbReference type="EMBL" id="PGGK01000002">
    <property type="protein sequence ID" value="TGC10944.1"/>
    <property type="molecule type" value="Genomic_DNA"/>
</dbReference>
<dbReference type="InterPro" id="IPR012840">
    <property type="entry name" value="NrdG2"/>
</dbReference>
<organism evidence="8 9">
    <name type="scientific">Methanolobus halotolerans</name>
    <dbReference type="NCBI Taxonomy" id="2052935"/>
    <lineage>
        <taxon>Archaea</taxon>
        <taxon>Methanobacteriati</taxon>
        <taxon>Methanobacteriota</taxon>
        <taxon>Stenosarchaea group</taxon>
        <taxon>Methanomicrobia</taxon>
        <taxon>Methanosarcinales</taxon>
        <taxon>Methanosarcinaceae</taxon>
        <taxon>Methanolobus</taxon>
    </lineage>
</organism>
<comment type="cofactor">
    <cofactor evidence="1">
        <name>[4Fe-4S] cluster</name>
        <dbReference type="ChEBI" id="CHEBI:49883"/>
    </cofactor>
</comment>